<dbReference type="SUPFAM" id="SSF50249">
    <property type="entry name" value="Nucleic acid-binding proteins"/>
    <property type="match status" value="1"/>
</dbReference>
<evidence type="ECO:0000313" key="2">
    <source>
        <dbReference type="EMBL" id="GAA0945651.1"/>
    </source>
</evidence>
<protein>
    <recommendedName>
        <fullName evidence="1">ChsH2 rubredoxin-like zinc ribbon domain-containing protein</fullName>
    </recommendedName>
</protein>
<sequence length="124" mass="13780">MSGTVGDRDSAQWWERLARGEFVVQECDGCGGRRFPARAFCAGCRAEAWHWVRVDPVGRVETWTIGHRPFPEGTVVRIRLAAVPDATVFGGWAGERAPEYGQRVAAVLTTDGSRPLLRWRPRSG</sequence>
<dbReference type="EMBL" id="BAAAHQ010000038">
    <property type="protein sequence ID" value="GAA0945651.1"/>
    <property type="molecule type" value="Genomic_DNA"/>
</dbReference>
<dbReference type="InterPro" id="IPR022002">
    <property type="entry name" value="ChsH2_Znr"/>
</dbReference>
<gene>
    <name evidence="2" type="ORF">GCM10009560_60840</name>
</gene>
<dbReference type="PANTHER" id="PTHR34075">
    <property type="entry name" value="BLR3430 PROTEIN"/>
    <property type="match status" value="1"/>
</dbReference>
<comment type="caution">
    <text evidence="2">The sequence shown here is derived from an EMBL/GenBank/DDBJ whole genome shotgun (WGS) entry which is preliminary data.</text>
</comment>
<dbReference type="InterPro" id="IPR012340">
    <property type="entry name" value="NA-bd_OB-fold"/>
</dbReference>
<dbReference type="Gene3D" id="6.10.30.10">
    <property type="match status" value="1"/>
</dbReference>
<keyword evidence="3" id="KW-1185">Reference proteome</keyword>
<dbReference type="RefSeq" id="WP_343953566.1">
    <property type="nucleotide sequence ID" value="NZ_BAAAHQ010000038.1"/>
</dbReference>
<dbReference type="Proteomes" id="UP001501578">
    <property type="component" value="Unassembled WGS sequence"/>
</dbReference>
<feature type="domain" description="ChsH2 rubredoxin-like zinc ribbon" evidence="1">
    <location>
        <begin position="14"/>
        <end position="49"/>
    </location>
</feature>
<name>A0ABN1QPJ3_9ACTN</name>
<evidence type="ECO:0000313" key="3">
    <source>
        <dbReference type="Proteomes" id="UP001501578"/>
    </source>
</evidence>
<reference evidence="2 3" key="1">
    <citation type="journal article" date="2019" name="Int. J. Syst. Evol. Microbiol.">
        <title>The Global Catalogue of Microorganisms (GCM) 10K type strain sequencing project: providing services to taxonomists for standard genome sequencing and annotation.</title>
        <authorList>
            <consortium name="The Broad Institute Genomics Platform"/>
            <consortium name="The Broad Institute Genome Sequencing Center for Infectious Disease"/>
            <person name="Wu L."/>
            <person name="Ma J."/>
        </authorList>
    </citation>
    <scope>NUCLEOTIDE SEQUENCE [LARGE SCALE GENOMIC DNA]</scope>
    <source>
        <strain evidence="2 3">JCM 11136</strain>
    </source>
</reference>
<dbReference type="InterPro" id="IPR052513">
    <property type="entry name" value="Thioester_dehydratase-like"/>
</dbReference>
<proteinExistence type="predicted"/>
<accession>A0ABN1QPJ3</accession>
<organism evidence="2 3">
    <name type="scientific">Nonomuraea longicatena</name>
    <dbReference type="NCBI Taxonomy" id="83682"/>
    <lineage>
        <taxon>Bacteria</taxon>
        <taxon>Bacillati</taxon>
        <taxon>Actinomycetota</taxon>
        <taxon>Actinomycetes</taxon>
        <taxon>Streptosporangiales</taxon>
        <taxon>Streptosporangiaceae</taxon>
        <taxon>Nonomuraea</taxon>
    </lineage>
</organism>
<dbReference type="Pfam" id="PF12172">
    <property type="entry name" value="zf-ChsH2"/>
    <property type="match status" value="1"/>
</dbReference>
<evidence type="ECO:0000259" key="1">
    <source>
        <dbReference type="Pfam" id="PF12172"/>
    </source>
</evidence>
<dbReference type="PANTHER" id="PTHR34075:SF5">
    <property type="entry name" value="BLR3430 PROTEIN"/>
    <property type="match status" value="1"/>
</dbReference>